<gene>
    <name evidence="2" type="ORF">LWF01_04410</name>
</gene>
<evidence type="ECO:0000256" key="1">
    <source>
        <dbReference type="SAM" id="Phobius"/>
    </source>
</evidence>
<dbReference type="RefSeq" id="WP_349639830.1">
    <property type="nucleotide sequence ID" value="NZ_CP090958.1"/>
</dbReference>
<evidence type="ECO:0000313" key="2">
    <source>
        <dbReference type="EMBL" id="WGW13023.1"/>
    </source>
</evidence>
<accession>A0ABY8QVR0</accession>
<feature type="transmembrane region" description="Helical" evidence="1">
    <location>
        <begin position="47"/>
        <end position="70"/>
    </location>
</feature>
<sequence>MTKALFTLAAIVVISVIAATISASRLILLGLAIDADPPAEVSVDTAGWVILLASVILLTGSVIAIIGLLVTNRGRSQRAG</sequence>
<keyword evidence="1" id="KW-0472">Membrane</keyword>
<organism evidence="2 3">
    <name type="scientific">Saxibacter everestensis</name>
    <dbReference type="NCBI Taxonomy" id="2909229"/>
    <lineage>
        <taxon>Bacteria</taxon>
        <taxon>Bacillati</taxon>
        <taxon>Actinomycetota</taxon>
        <taxon>Actinomycetes</taxon>
        <taxon>Micrococcales</taxon>
        <taxon>Brevibacteriaceae</taxon>
        <taxon>Saxibacter</taxon>
    </lineage>
</organism>
<keyword evidence="3" id="KW-1185">Reference proteome</keyword>
<dbReference type="EMBL" id="CP090958">
    <property type="protein sequence ID" value="WGW13023.1"/>
    <property type="molecule type" value="Genomic_DNA"/>
</dbReference>
<proteinExistence type="predicted"/>
<name>A0ABY8QVR0_9MICO</name>
<keyword evidence="1" id="KW-0812">Transmembrane</keyword>
<protein>
    <submittedName>
        <fullName evidence="2">Uncharacterized protein</fullName>
    </submittedName>
</protein>
<evidence type="ECO:0000313" key="3">
    <source>
        <dbReference type="Proteomes" id="UP001209083"/>
    </source>
</evidence>
<dbReference type="Proteomes" id="UP001209083">
    <property type="component" value="Chromosome"/>
</dbReference>
<reference evidence="2 3" key="1">
    <citation type="submission" date="2023-05" db="EMBL/GenBank/DDBJ databases">
        <title>Lithophilousrod everest ZFBP1038 complete genpme.</title>
        <authorList>
            <person name="Tian M."/>
        </authorList>
    </citation>
    <scope>NUCLEOTIDE SEQUENCE [LARGE SCALE GENOMIC DNA]</scope>
    <source>
        <strain evidence="2 3">ZFBP1038</strain>
    </source>
</reference>
<keyword evidence="1" id="KW-1133">Transmembrane helix</keyword>